<evidence type="ECO:0000313" key="2">
    <source>
        <dbReference type="Proteomes" id="UP000440732"/>
    </source>
</evidence>
<dbReference type="EMBL" id="QXGA01000155">
    <property type="protein sequence ID" value="KAE9151243.1"/>
    <property type="molecule type" value="Genomic_DNA"/>
</dbReference>
<gene>
    <name evidence="1" type="ORF">PF006_g4447</name>
</gene>
<dbReference type="AlphaFoldDB" id="A0A6A3UI86"/>
<protein>
    <submittedName>
        <fullName evidence="1">Uncharacterized protein</fullName>
    </submittedName>
</protein>
<sequence>MSSTSWLVPKAWQLTDDTADLGYSLLPALHSWREQQAAAK</sequence>
<accession>A0A6A3UI86</accession>
<evidence type="ECO:0000313" key="1">
    <source>
        <dbReference type="EMBL" id="KAE9151243.1"/>
    </source>
</evidence>
<comment type="caution">
    <text evidence="1">The sequence shown here is derived from an EMBL/GenBank/DDBJ whole genome shotgun (WGS) entry which is preliminary data.</text>
</comment>
<name>A0A6A3UI86_9STRA</name>
<organism evidence="1 2">
    <name type="scientific">Phytophthora fragariae</name>
    <dbReference type="NCBI Taxonomy" id="53985"/>
    <lineage>
        <taxon>Eukaryota</taxon>
        <taxon>Sar</taxon>
        <taxon>Stramenopiles</taxon>
        <taxon>Oomycota</taxon>
        <taxon>Peronosporomycetes</taxon>
        <taxon>Peronosporales</taxon>
        <taxon>Peronosporaceae</taxon>
        <taxon>Phytophthora</taxon>
    </lineage>
</organism>
<dbReference type="Proteomes" id="UP000440732">
    <property type="component" value="Unassembled WGS sequence"/>
</dbReference>
<reference evidence="1 2" key="1">
    <citation type="submission" date="2018-08" db="EMBL/GenBank/DDBJ databases">
        <title>Genomic investigation of the strawberry pathogen Phytophthora fragariae indicates pathogenicity is determined by transcriptional variation in three key races.</title>
        <authorList>
            <person name="Adams T.M."/>
            <person name="Armitage A.D."/>
            <person name="Sobczyk M.K."/>
            <person name="Bates H.J."/>
            <person name="Dunwell J.M."/>
            <person name="Nellist C.F."/>
            <person name="Harrison R.J."/>
        </authorList>
    </citation>
    <scope>NUCLEOTIDE SEQUENCE [LARGE SCALE GENOMIC DNA]</scope>
    <source>
        <strain evidence="1 2">NOV-5</strain>
    </source>
</reference>
<proteinExistence type="predicted"/>